<dbReference type="EMBL" id="LR877145">
    <property type="protein sequence ID" value="CAD2213343.1"/>
    <property type="molecule type" value="Genomic_DNA"/>
</dbReference>
<dbReference type="AlphaFoldDB" id="A0A7G2C3N0"/>
<sequence length="377" mass="41168">MEHEINHLSELAEKMRNADAAQLTKEELLAWASRLEQTVAALKPSADKTKKVRVAEVSGAPDSGKIEERQRKPLSSSTSPVKLQNLSVCITSVLDAVREETRCDAVSLCVSHRGLEDEFRCLCSLSNHSNHLVVGSGLVRGTNTLEYACFRSGYFIHAGPKAVLTAENGVSTDCITFLEMMEKPLPNGKAPPPAPSSKFRICCPVKTSDSSNVIGVVTVSYHGSKAYTCDLENYIFDAACILGNLLRMCNDYAALQTCFAKGGQRESLPPRPALSAHDVPVRKEQLIYRVQVNPDDPGDSIRVAASEGGTKKLREGTPITTIFQYMRTLQDSWSSSVKLNVELRRLCSEKESQIFALLSQNRKLEGASAKESSSASN</sequence>
<protein>
    <submittedName>
        <fullName evidence="2">Uncharacterized protein</fullName>
    </submittedName>
</protein>
<evidence type="ECO:0000256" key="1">
    <source>
        <dbReference type="SAM" id="MobiDB-lite"/>
    </source>
</evidence>
<dbReference type="VEuPathDB" id="TriTrypDB:ADEAN_000078400"/>
<keyword evidence="3" id="KW-1185">Reference proteome</keyword>
<proteinExistence type="predicted"/>
<dbReference type="OrthoDB" id="10548997at2759"/>
<evidence type="ECO:0000313" key="3">
    <source>
        <dbReference type="Proteomes" id="UP000515908"/>
    </source>
</evidence>
<evidence type="ECO:0000313" key="2">
    <source>
        <dbReference type="EMBL" id="CAD2213343.1"/>
    </source>
</evidence>
<accession>A0A7G2C3N0</accession>
<gene>
    <name evidence="2" type="ORF">ADEAN_000078400</name>
</gene>
<reference evidence="2 3" key="1">
    <citation type="submission" date="2020-08" db="EMBL/GenBank/DDBJ databases">
        <authorList>
            <person name="Newling K."/>
            <person name="Davey J."/>
            <person name="Forrester S."/>
        </authorList>
    </citation>
    <scope>NUCLEOTIDE SEQUENCE [LARGE SCALE GENOMIC DNA]</scope>
    <source>
        <strain evidence="3">Crithidia deanei Carvalho (ATCC PRA-265)</strain>
    </source>
</reference>
<dbReference type="Proteomes" id="UP000515908">
    <property type="component" value="Chromosome 01"/>
</dbReference>
<organism evidence="2 3">
    <name type="scientific">Angomonas deanei</name>
    <dbReference type="NCBI Taxonomy" id="59799"/>
    <lineage>
        <taxon>Eukaryota</taxon>
        <taxon>Discoba</taxon>
        <taxon>Euglenozoa</taxon>
        <taxon>Kinetoplastea</taxon>
        <taxon>Metakinetoplastina</taxon>
        <taxon>Trypanosomatida</taxon>
        <taxon>Trypanosomatidae</taxon>
        <taxon>Strigomonadinae</taxon>
        <taxon>Angomonas</taxon>
    </lineage>
</organism>
<name>A0A7G2C3N0_9TRYP</name>
<feature type="region of interest" description="Disordered" evidence="1">
    <location>
        <begin position="53"/>
        <end position="78"/>
    </location>
</feature>